<sequence>MSSRPKKAPLVGNPAKAPYKPWPALWSLVVGFFMILVDGNIVTIALPHMLQDLEASLSAGMWVTSAYLLAYAVPLLITGRMGDRFGQKNLYMIGMGIFTLASLWCGLAPNVESLITARVVQGLGASLMTPQTMSLITLMFPPNARGVAMSIWGATAGVASLVGPILGGVLVDTLGWGWIFFINIPVGLVGLFLAWRNVPVFEQKKHSFDWLGVVLSAVGLFLLVFGIQEGATYDWGTITDSFMGTGIAVSVWGLIIAGILVLGLFIGWQAINPREPLVPLSLFSDRNFSVSNVAISAMGVVAISMAFPLTLYLQQVEGLDPTQAALMTAPMALFSGALAPVVGARLNRNDPKWIAVIGFTLMVVGFALLRPTMVAEGNLWLMVGPMIILGAANACIWGPLSVSATRNLPPQRAGAGSGVYNETRQMASVLGSAAITTIMASAITSHLSALGPAAAAGGGSHDGAAGGVLPQILREPYAVAMADSMMLPLVAAAVGAVVCLFYASMKTSEARGTAQNAARNTEAEPESENTK</sequence>
<dbReference type="Gene3D" id="1.20.1720.10">
    <property type="entry name" value="Multidrug resistance protein D"/>
    <property type="match status" value="1"/>
</dbReference>
<feature type="transmembrane region" description="Helical" evidence="9">
    <location>
        <begin position="292"/>
        <end position="313"/>
    </location>
</feature>
<evidence type="ECO:0000256" key="8">
    <source>
        <dbReference type="SAM" id="MobiDB-lite"/>
    </source>
</evidence>
<dbReference type="InterPro" id="IPR020846">
    <property type="entry name" value="MFS_dom"/>
</dbReference>
<feature type="transmembrane region" description="Helical" evidence="9">
    <location>
        <begin position="485"/>
        <end position="503"/>
    </location>
</feature>
<protein>
    <submittedName>
        <fullName evidence="11">DHA2 family efflux MFS transporter permease subunit</fullName>
    </submittedName>
</protein>
<evidence type="ECO:0000256" key="9">
    <source>
        <dbReference type="SAM" id="Phobius"/>
    </source>
</evidence>
<dbReference type="EMBL" id="JABZXS010000029">
    <property type="protein sequence ID" value="MBF1673236.1"/>
    <property type="molecule type" value="Genomic_DNA"/>
</dbReference>
<dbReference type="AlphaFoldDB" id="A0A930Q0X6"/>
<feature type="transmembrane region" description="Helical" evidence="9">
    <location>
        <begin position="247"/>
        <end position="271"/>
    </location>
</feature>
<dbReference type="InterPro" id="IPR004638">
    <property type="entry name" value="EmrB-like"/>
</dbReference>
<feature type="transmembrane region" description="Helical" evidence="9">
    <location>
        <begin position="353"/>
        <end position="373"/>
    </location>
</feature>
<feature type="transmembrane region" description="Helical" evidence="9">
    <location>
        <begin position="115"/>
        <end position="140"/>
    </location>
</feature>
<evidence type="ECO:0000256" key="2">
    <source>
        <dbReference type="ARBA" id="ARBA00008537"/>
    </source>
</evidence>
<feature type="transmembrane region" description="Helical" evidence="9">
    <location>
        <begin position="90"/>
        <end position="109"/>
    </location>
</feature>
<dbReference type="NCBIfam" id="TIGR00711">
    <property type="entry name" value="efflux_EmrB"/>
    <property type="match status" value="1"/>
</dbReference>
<dbReference type="PROSITE" id="PS50850">
    <property type="entry name" value="MFS"/>
    <property type="match status" value="1"/>
</dbReference>
<dbReference type="PANTHER" id="PTHR42718">
    <property type="entry name" value="MAJOR FACILITATOR SUPERFAMILY MULTIDRUG TRANSPORTER MFSC"/>
    <property type="match status" value="1"/>
</dbReference>
<feature type="domain" description="Major facilitator superfamily (MFS) profile" evidence="10">
    <location>
        <begin position="24"/>
        <end position="507"/>
    </location>
</feature>
<accession>A0A930Q0X6</accession>
<organism evidence="11 12">
    <name type="scientific">Rothia mucilaginosa</name>
    <dbReference type="NCBI Taxonomy" id="43675"/>
    <lineage>
        <taxon>Bacteria</taxon>
        <taxon>Bacillati</taxon>
        <taxon>Actinomycetota</taxon>
        <taxon>Actinomycetes</taxon>
        <taxon>Micrococcales</taxon>
        <taxon>Micrococcaceae</taxon>
        <taxon>Rothia</taxon>
    </lineage>
</organism>
<feature type="transmembrane region" description="Helical" evidence="9">
    <location>
        <begin position="24"/>
        <end position="47"/>
    </location>
</feature>
<dbReference type="GO" id="GO:0022857">
    <property type="term" value="F:transmembrane transporter activity"/>
    <property type="evidence" value="ECO:0007669"/>
    <property type="project" value="InterPro"/>
</dbReference>
<dbReference type="FunFam" id="1.20.1720.10:FF:000021">
    <property type="entry name" value="Drug resistance transporter, EmrB/QacA subfamily"/>
    <property type="match status" value="1"/>
</dbReference>
<keyword evidence="5 9" id="KW-0812">Transmembrane</keyword>
<dbReference type="Pfam" id="PF07690">
    <property type="entry name" value="MFS_1"/>
    <property type="match status" value="1"/>
</dbReference>
<proteinExistence type="inferred from homology"/>
<evidence type="ECO:0000256" key="7">
    <source>
        <dbReference type="ARBA" id="ARBA00023136"/>
    </source>
</evidence>
<feature type="transmembrane region" description="Helical" evidence="9">
    <location>
        <begin position="426"/>
        <end position="443"/>
    </location>
</feature>
<comment type="similarity">
    <text evidence="2">Belongs to the major facilitator superfamily. EmrB family.</text>
</comment>
<evidence type="ECO:0000256" key="3">
    <source>
        <dbReference type="ARBA" id="ARBA00022448"/>
    </source>
</evidence>
<evidence type="ECO:0000313" key="11">
    <source>
        <dbReference type="EMBL" id="MBF1673236.1"/>
    </source>
</evidence>
<evidence type="ECO:0000259" key="10">
    <source>
        <dbReference type="PROSITE" id="PS50850"/>
    </source>
</evidence>
<dbReference type="CDD" id="cd17321">
    <property type="entry name" value="MFS_MMR_MDR_like"/>
    <property type="match status" value="1"/>
</dbReference>
<feature type="transmembrane region" description="Helical" evidence="9">
    <location>
        <begin position="176"/>
        <end position="195"/>
    </location>
</feature>
<evidence type="ECO:0000256" key="6">
    <source>
        <dbReference type="ARBA" id="ARBA00022989"/>
    </source>
</evidence>
<feature type="transmembrane region" description="Helical" evidence="9">
    <location>
        <begin position="59"/>
        <end position="78"/>
    </location>
</feature>
<feature type="transmembrane region" description="Helical" evidence="9">
    <location>
        <begin position="325"/>
        <end position="346"/>
    </location>
</feature>
<feature type="transmembrane region" description="Helical" evidence="9">
    <location>
        <begin position="207"/>
        <end position="227"/>
    </location>
</feature>
<dbReference type="SUPFAM" id="SSF103473">
    <property type="entry name" value="MFS general substrate transporter"/>
    <property type="match status" value="1"/>
</dbReference>
<evidence type="ECO:0000256" key="1">
    <source>
        <dbReference type="ARBA" id="ARBA00004651"/>
    </source>
</evidence>
<evidence type="ECO:0000256" key="5">
    <source>
        <dbReference type="ARBA" id="ARBA00022692"/>
    </source>
</evidence>
<feature type="region of interest" description="Disordered" evidence="8">
    <location>
        <begin position="509"/>
        <end position="531"/>
    </location>
</feature>
<dbReference type="InterPro" id="IPR036259">
    <property type="entry name" value="MFS_trans_sf"/>
</dbReference>
<keyword evidence="3" id="KW-0813">Transport</keyword>
<dbReference type="Proteomes" id="UP000785653">
    <property type="component" value="Unassembled WGS sequence"/>
</dbReference>
<evidence type="ECO:0000313" key="12">
    <source>
        <dbReference type="Proteomes" id="UP000785653"/>
    </source>
</evidence>
<reference evidence="11" key="1">
    <citation type="submission" date="2020-04" db="EMBL/GenBank/DDBJ databases">
        <title>Deep metagenomics examines the oral microbiome during advanced dental caries in children, revealing novel taxa and co-occurrences with host molecules.</title>
        <authorList>
            <person name="Baker J.L."/>
            <person name="Morton J.T."/>
            <person name="Dinis M."/>
            <person name="Alvarez R."/>
            <person name="Tran N.C."/>
            <person name="Knight R."/>
            <person name="Edlund A."/>
        </authorList>
    </citation>
    <scope>NUCLEOTIDE SEQUENCE</scope>
    <source>
        <strain evidence="11">JCVI_47_bin.3</strain>
    </source>
</reference>
<dbReference type="PANTHER" id="PTHR42718:SF42">
    <property type="entry name" value="EXPORT PROTEIN"/>
    <property type="match status" value="1"/>
</dbReference>
<name>A0A930Q0X6_9MICC</name>
<dbReference type="GO" id="GO:0005886">
    <property type="term" value="C:plasma membrane"/>
    <property type="evidence" value="ECO:0007669"/>
    <property type="project" value="UniProtKB-SubCell"/>
</dbReference>
<keyword evidence="6 9" id="KW-1133">Transmembrane helix</keyword>
<comment type="subcellular location">
    <subcellularLocation>
        <location evidence="1">Cell membrane</location>
        <topology evidence="1">Multi-pass membrane protein</topology>
    </subcellularLocation>
</comment>
<dbReference type="Gene3D" id="1.20.1250.20">
    <property type="entry name" value="MFS general substrate transporter like domains"/>
    <property type="match status" value="1"/>
</dbReference>
<feature type="transmembrane region" description="Helical" evidence="9">
    <location>
        <begin position="379"/>
        <end position="405"/>
    </location>
</feature>
<comment type="caution">
    <text evidence="11">The sequence shown here is derived from an EMBL/GenBank/DDBJ whole genome shotgun (WGS) entry which is preliminary data.</text>
</comment>
<gene>
    <name evidence="11" type="ORF">HXO65_03400</name>
</gene>
<evidence type="ECO:0000256" key="4">
    <source>
        <dbReference type="ARBA" id="ARBA00022475"/>
    </source>
</evidence>
<feature type="transmembrane region" description="Helical" evidence="9">
    <location>
        <begin position="147"/>
        <end position="170"/>
    </location>
</feature>
<dbReference type="InterPro" id="IPR011701">
    <property type="entry name" value="MFS"/>
</dbReference>
<keyword evidence="7 9" id="KW-0472">Membrane</keyword>
<keyword evidence="4" id="KW-1003">Cell membrane</keyword>